<name>E2C1L0_HARSA</name>
<evidence type="ECO:0000313" key="3">
    <source>
        <dbReference type="Proteomes" id="UP000008237"/>
    </source>
</evidence>
<dbReference type="AlphaFoldDB" id="E2C1L0"/>
<reference evidence="2 3" key="1">
    <citation type="journal article" date="2010" name="Science">
        <title>Genomic comparison of the ants Camponotus floridanus and Harpegnathos saltator.</title>
        <authorList>
            <person name="Bonasio R."/>
            <person name="Zhang G."/>
            <person name="Ye C."/>
            <person name="Mutti N.S."/>
            <person name="Fang X."/>
            <person name="Qin N."/>
            <person name="Donahue G."/>
            <person name="Yang P."/>
            <person name="Li Q."/>
            <person name="Li C."/>
            <person name="Zhang P."/>
            <person name="Huang Z."/>
            <person name="Berger S.L."/>
            <person name="Reinberg D."/>
            <person name="Wang J."/>
            <person name="Liebig J."/>
        </authorList>
    </citation>
    <scope>NUCLEOTIDE SEQUENCE [LARGE SCALE GENOMIC DNA]</scope>
    <source>
        <strain evidence="2 3">R22 G/1</strain>
    </source>
</reference>
<accession>E2C1L0</accession>
<dbReference type="Proteomes" id="UP000008237">
    <property type="component" value="Unassembled WGS sequence"/>
</dbReference>
<gene>
    <name evidence="2" type="ORF">EAI_08160</name>
</gene>
<evidence type="ECO:0000256" key="1">
    <source>
        <dbReference type="SAM" id="MobiDB-lite"/>
    </source>
</evidence>
<feature type="non-terminal residue" evidence="2">
    <location>
        <position position="1"/>
    </location>
</feature>
<sequence length="45" mass="4978">CLSKTSGTFEWFKKFQEKGESVEDNLRSGGPSTATDDAPIEKVKE</sequence>
<organism evidence="3">
    <name type="scientific">Harpegnathos saltator</name>
    <name type="common">Jerdon's jumping ant</name>
    <dbReference type="NCBI Taxonomy" id="610380"/>
    <lineage>
        <taxon>Eukaryota</taxon>
        <taxon>Metazoa</taxon>
        <taxon>Ecdysozoa</taxon>
        <taxon>Arthropoda</taxon>
        <taxon>Hexapoda</taxon>
        <taxon>Insecta</taxon>
        <taxon>Pterygota</taxon>
        <taxon>Neoptera</taxon>
        <taxon>Endopterygota</taxon>
        <taxon>Hymenoptera</taxon>
        <taxon>Apocrita</taxon>
        <taxon>Aculeata</taxon>
        <taxon>Formicoidea</taxon>
        <taxon>Formicidae</taxon>
        <taxon>Ponerinae</taxon>
        <taxon>Ponerini</taxon>
        <taxon>Harpegnathos</taxon>
    </lineage>
</organism>
<feature type="non-terminal residue" evidence="2">
    <location>
        <position position="45"/>
    </location>
</feature>
<dbReference type="InParanoid" id="E2C1L0"/>
<evidence type="ECO:0000313" key="2">
    <source>
        <dbReference type="EMBL" id="EFN78186.1"/>
    </source>
</evidence>
<proteinExistence type="predicted"/>
<dbReference type="EMBL" id="GL451937">
    <property type="protein sequence ID" value="EFN78186.1"/>
    <property type="molecule type" value="Genomic_DNA"/>
</dbReference>
<protein>
    <recommendedName>
        <fullName evidence="4">Mos1 transposase HTH domain-containing protein</fullName>
    </recommendedName>
</protein>
<evidence type="ECO:0008006" key="4">
    <source>
        <dbReference type="Google" id="ProtNLM"/>
    </source>
</evidence>
<feature type="region of interest" description="Disordered" evidence="1">
    <location>
        <begin position="20"/>
        <end position="45"/>
    </location>
</feature>
<keyword evidence="3" id="KW-1185">Reference proteome</keyword>